<dbReference type="Pfam" id="PF16289">
    <property type="entry name" value="PIN_12"/>
    <property type="match status" value="1"/>
</dbReference>
<dbReference type="STRING" id="634771.SAMN04488128_103761"/>
<accession>A0A1T4SXZ1</accession>
<dbReference type="AlphaFoldDB" id="A0A1T4SXZ1"/>
<feature type="domain" description="DUF4935" evidence="1">
    <location>
        <begin position="4"/>
        <end position="194"/>
    </location>
</feature>
<evidence type="ECO:0000259" key="1">
    <source>
        <dbReference type="Pfam" id="PF16289"/>
    </source>
</evidence>
<dbReference type="InterPro" id="IPR032557">
    <property type="entry name" value="DUF4935"/>
</dbReference>
<evidence type="ECO:0000313" key="3">
    <source>
        <dbReference type="Proteomes" id="UP000190367"/>
    </source>
</evidence>
<evidence type="ECO:0000313" key="2">
    <source>
        <dbReference type="EMBL" id="SKA33067.1"/>
    </source>
</evidence>
<reference evidence="3" key="1">
    <citation type="submission" date="2017-02" db="EMBL/GenBank/DDBJ databases">
        <authorList>
            <person name="Varghese N."/>
            <person name="Submissions S."/>
        </authorList>
    </citation>
    <scope>NUCLEOTIDE SEQUENCE [LARGE SCALE GENOMIC DNA]</scope>
    <source>
        <strain evidence="3">DSM 22224</strain>
    </source>
</reference>
<protein>
    <recommendedName>
        <fullName evidence="1">DUF4935 domain-containing protein</fullName>
    </recommendedName>
</protein>
<dbReference type="Proteomes" id="UP000190367">
    <property type="component" value="Unassembled WGS sequence"/>
</dbReference>
<proteinExistence type="predicted"/>
<keyword evidence="3" id="KW-1185">Reference proteome</keyword>
<organism evidence="2 3">
    <name type="scientific">Chitinophaga eiseniae</name>
    <dbReference type="NCBI Taxonomy" id="634771"/>
    <lineage>
        <taxon>Bacteria</taxon>
        <taxon>Pseudomonadati</taxon>
        <taxon>Bacteroidota</taxon>
        <taxon>Chitinophagia</taxon>
        <taxon>Chitinophagales</taxon>
        <taxon>Chitinophagaceae</taxon>
        <taxon>Chitinophaga</taxon>
    </lineage>
</organism>
<gene>
    <name evidence="2" type="ORF">SAMN04488128_103761</name>
</gene>
<dbReference type="EMBL" id="FUWZ01000003">
    <property type="protein sequence ID" value="SKA33067.1"/>
    <property type="molecule type" value="Genomic_DNA"/>
</dbReference>
<sequence length="386" mass="44368">MHYITLDTNTWIYLANGTEPARLLHYINEEVDKGNIIILVPETILAEWDDHKDKTVRKGARKHVQEVHDSLEKIKKLFGAKQESDSLSFLLEENNDRPFFDDVIDSFQKKKNDIDNAVNSNIQLIENLLKQKSTVISAKDKIHVKCGQFALAKKAPFKNKNSYADALIIFTLLDYVKENAIKNAFFISYNTEDFCEKSNGEKTLHQDLISEFNDAVCQYYKTVGEALKTIKNDIVSKEELKLIRYWQEQPESDDDIEFCQLCCEDLERLSEVYYGAPKDLTDERGKENKIAAGECDWCSTLHFKCVDCGTVNIVRDEEYEKSKECEGCGLLYVIHRECEKGQIVSLEYTIPEVKISCARCGDNFAPEDMVENLCANCEQEYAYGEK</sequence>
<name>A0A1T4SXZ1_9BACT</name>